<dbReference type="InterPro" id="IPR000415">
    <property type="entry name" value="Nitroreductase-like"/>
</dbReference>
<dbReference type="Proteomes" id="UP001185015">
    <property type="component" value="Unassembled WGS sequence"/>
</dbReference>
<dbReference type="Gene3D" id="3.40.109.10">
    <property type="entry name" value="NADH Oxidase"/>
    <property type="match status" value="1"/>
</dbReference>
<protein>
    <submittedName>
        <fullName evidence="4">Nitroreductase</fullName>
    </submittedName>
</protein>
<dbReference type="RefSeq" id="WP_270095514.1">
    <property type="nucleotide sequence ID" value="NZ_JAQFFK010000001.1"/>
</dbReference>
<keyword evidence="5" id="KW-1185">Reference proteome</keyword>
<evidence type="ECO:0000256" key="2">
    <source>
        <dbReference type="ARBA" id="ARBA00023002"/>
    </source>
</evidence>
<accession>A0AA90TZR8</accession>
<dbReference type="GO" id="GO:0016491">
    <property type="term" value="F:oxidoreductase activity"/>
    <property type="evidence" value="ECO:0007669"/>
    <property type="project" value="UniProtKB-KW"/>
</dbReference>
<dbReference type="EMBL" id="JAVDQI010000006">
    <property type="protein sequence ID" value="MDR6223201.1"/>
    <property type="molecule type" value="Genomic_DNA"/>
</dbReference>
<dbReference type="Pfam" id="PF00881">
    <property type="entry name" value="Nitroreductase"/>
    <property type="match status" value="2"/>
</dbReference>
<evidence type="ECO:0000259" key="3">
    <source>
        <dbReference type="Pfam" id="PF00881"/>
    </source>
</evidence>
<evidence type="ECO:0000313" key="4">
    <source>
        <dbReference type="EMBL" id="MDR6223201.1"/>
    </source>
</evidence>
<dbReference type="InterPro" id="IPR029479">
    <property type="entry name" value="Nitroreductase"/>
</dbReference>
<proteinExistence type="inferred from homology"/>
<name>A0AA90TZR8_9EURY</name>
<dbReference type="SUPFAM" id="SSF55469">
    <property type="entry name" value="FMN-dependent nitroreductase-like"/>
    <property type="match status" value="1"/>
</dbReference>
<organism evidence="4 5">
    <name type="scientific">Methanococcoides alaskense</name>
    <dbReference type="NCBI Taxonomy" id="325778"/>
    <lineage>
        <taxon>Archaea</taxon>
        <taxon>Methanobacteriati</taxon>
        <taxon>Methanobacteriota</taxon>
        <taxon>Stenosarchaea group</taxon>
        <taxon>Methanomicrobia</taxon>
        <taxon>Methanosarcinales</taxon>
        <taxon>Methanosarcinaceae</taxon>
        <taxon>Methanococcoides</taxon>
    </lineage>
</organism>
<feature type="domain" description="Nitroreductase" evidence="3">
    <location>
        <begin position="8"/>
        <end position="62"/>
    </location>
</feature>
<evidence type="ECO:0000313" key="5">
    <source>
        <dbReference type="Proteomes" id="UP001185015"/>
    </source>
</evidence>
<dbReference type="PANTHER" id="PTHR43673">
    <property type="entry name" value="NAD(P)H NITROREDUCTASE YDGI-RELATED"/>
    <property type="match status" value="1"/>
</dbReference>
<comment type="similarity">
    <text evidence="1">Belongs to the nitroreductase family.</text>
</comment>
<reference evidence="4 5" key="1">
    <citation type="submission" date="2023-07" db="EMBL/GenBank/DDBJ databases">
        <title>Genomic Encyclopedia of Type Strains, Phase IV (KMG-IV): sequencing the most valuable type-strain genomes for metagenomic binning, comparative biology and taxonomic classification.</title>
        <authorList>
            <person name="Goeker M."/>
        </authorList>
    </citation>
    <scope>NUCLEOTIDE SEQUENCE [LARGE SCALE GENOMIC DNA]</scope>
    <source>
        <strain evidence="4 5">DSM 17273</strain>
    </source>
</reference>
<keyword evidence="2" id="KW-0560">Oxidoreductase</keyword>
<dbReference type="AlphaFoldDB" id="A0AA90TZR8"/>
<sequence length="177" mass="19921">MSTTIETILNRRSVREYTDEPVSEKDINTILDCARWAPSGLNNQPWKFIVIQDENTINNLAQCTHYSSIVLGSKVLIAVYLDNAEMYHHDKDVMAIGASIQNILLTCVELGLGSVWLGEILKQAEKVNSVLEVPESYEFMALIAIGKPVEKERTSSRKSIAELTFENKFSKKWIGSN</sequence>
<feature type="domain" description="Nitroreductase" evidence="3">
    <location>
        <begin position="65"/>
        <end position="147"/>
    </location>
</feature>
<comment type="caution">
    <text evidence="4">The sequence shown here is derived from an EMBL/GenBank/DDBJ whole genome shotgun (WGS) entry which is preliminary data.</text>
</comment>
<dbReference type="PANTHER" id="PTHR43673:SF10">
    <property type="entry name" value="NADH DEHYDROGENASE_NAD(P)H NITROREDUCTASE XCC3605-RELATED"/>
    <property type="match status" value="1"/>
</dbReference>
<gene>
    <name evidence="4" type="ORF">J2750_001666</name>
</gene>
<evidence type="ECO:0000256" key="1">
    <source>
        <dbReference type="ARBA" id="ARBA00007118"/>
    </source>
</evidence>
<dbReference type="CDD" id="cd02136">
    <property type="entry name" value="PnbA_NfnB-like"/>
    <property type="match status" value="1"/>
</dbReference>